<proteinExistence type="predicted"/>
<feature type="non-terminal residue" evidence="1">
    <location>
        <position position="1"/>
    </location>
</feature>
<dbReference type="AlphaFoldDB" id="X1GMT9"/>
<organism evidence="1">
    <name type="scientific">marine sediment metagenome</name>
    <dbReference type="NCBI Taxonomy" id="412755"/>
    <lineage>
        <taxon>unclassified sequences</taxon>
        <taxon>metagenomes</taxon>
        <taxon>ecological metagenomes</taxon>
    </lineage>
</organism>
<protein>
    <submittedName>
        <fullName evidence="1">Uncharacterized protein</fullName>
    </submittedName>
</protein>
<gene>
    <name evidence="1" type="ORF">S03H2_34894</name>
</gene>
<sequence length="283" mass="33304">INLGLSESPKVREKIKMQIEKLLRQTNIAGFEVKVLSAYKQGFFWLLEEILPSLSGKNISRLTIRFAEEKENLSKLKRFYSEPYRWLQELYPVDEILSKEANLPLERIEFELKKEKDPVYEVLAFDEKGTVLLKKSFSPRIREAIFLKVLPEWGKVTITTGWLKIEKGRETVLDKSLKCDLERFWEYYQDEILPAVYSYVMKKTGNEPKFSKQPYFKRILIEMWFSEPDYKLGLDEEIVSSLEAIHDEIYFDTLDFLRGITDVEIEDKDAPEDTSRYSAPGNV</sequence>
<evidence type="ECO:0000313" key="1">
    <source>
        <dbReference type="EMBL" id="GAH59216.1"/>
    </source>
</evidence>
<reference evidence="1" key="1">
    <citation type="journal article" date="2014" name="Front. Microbiol.">
        <title>High frequency of phylogenetically diverse reductive dehalogenase-homologous genes in deep subseafloor sedimentary metagenomes.</title>
        <authorList>
            <person name="Kawai M."/>
            <person name="Futagami T."/>
            <person name="Toyoda A."/>
            <person name="Takaki Y."/>
            <person name="Nishi S."/>
            <person name="Hori S."/>
            <person name="Arai W."/>
            <person name="Tsubouchi T."/>
            <person name="Morono Y."/>
            <person name="Uchiyama I."/>
            <person name="Ito T."/>
            <person name="Fujiyama A."/>
            <person name="Inagaki F."/>
            <person name="Takami H."/>
        </authorList>
    </citation>
    <scope>NUCLEOTIDE SEQUENCE</scope>
    <source>
        <strain evidence="1">Expedition CK06-06</strain>
    </source>
</reference>
<comment type="caution">
    <text evidence="1">The sequence shown here is derived from an EMBL/GenBank/DDBJ whole genome shotgun (WGS) entry which is preliminary data.</text>
</comment>
<accession>X1GMT9</accession>
<dbReference type="EMBL" id="BARU01021314">
    <property type="protein sequence ID" value="GAH59216.1"/>
    <property type="molecule type" value="Genomic_DNA"/>
</dbReference>
<name>X1GMT9_9ZZZZ</name>
<feature type="non-terminal residue" evidence="1">
    <location>
        <position position="283"/>
    </location>
</feature>